<organism evidence="8 9">
    <name type="scientific">Penicillium brasilianum</name>
    <dbReference type="NCBI Taxonomy" id="104259"/>
    <lineage>
        <taxon>Eukaryota</taxon>
        <taxon>Fungi</taxon>
        <taxon>Dikarya</taxon>
        <taxon>Ascomycota</taxon>
        <taxon>Pezizomycotina</taxon>
        <taxon>Eurotiomycetes</taxon>
        <taxon>Eurotiomycetidae</taxon>
        <taxon>Eurotiales</taxon>
        <taxon>Aspergillaceae</taxon>
        <taxon>Penicillium</taxon>
    </lineage>
</organism>
<gene>
    <name evidence="8" type="ORF">PEBR_11075</name>
</gene>
<dbReference type="PANTHER" id="PTHR36206">
    <property type="entry name" value="ASPERCRYPTIN BIOSYNTHESIS CLUSTER-SPECIFIC TRANSCRIPTION REGULATOR ATNN-RELATED"/>
    <property type="match status" value="1"/>
</dbReference>
<sequence length="584" mass="66498">MGLLLPTIETCADASSSNFVGSLIHLLITSTEVYKETHRDTFDHYSLAPGLSWLATKALPLSTGVINHAPQGGQAKVQKGMCDLQQFRIRHVKCDEQKPECDQCIRSGRKCDGYSDSSQRELRENIKKDTPRHAWQINSDQRLVLVPGSREERQYVHVFCTQATHALSGFFPSDFWTRFLPQLSQRYPAIRHAVSAVGAVYGKQLLPANSDPAEVEQFTLQQYNKAIQSFIGQMNTPQTVDIDLVLVTCLLFICLETLQSKNIRALDHIQSGVQILAARSQEKKITMDNEFDRELLHTFSRLNIQTCLFGRGIQPLDIQPEKSTFAESHDKFAFDNIAQARETLTSLQNRALVFIRSVGSRSGVTYESVYEQHVKQQQAMLAEYYTWRAAFDRLRKRSTKTAGISDLRAPLALLIEYHVSLVWLLNCITQQESNFDNFTSHFEEIVHTAEDILELSPETDSTPVAEQFSLDPGVLAHIYWTAHKCRDPLIRRRAIAALARCPARQGMWLRPLIVQVAYKIVEIEEEPLCYLPVEERKVAEKGRVYEALIYPEQDAQRSPCPVEFWLAPDPVSGDFERIRVDVTW</sequence>
<dbReference type="PANTHER" id="PTHR36206:SF4">
    <property type="entry name" value="HYPOTHETICAL CONSERVED PROTEIN (EUROFUNG)-RELATED"/>
    <property type="match status" value="1"/>
</dbReference>
<protein>
    <recommendedName>
        <fullName evidence="7">DED domain-containing protein</fullName>
    </recommendedName>
</protein>
<dbReference type="AlphaFoldDB" id="A0A1S9RT46"/>
<keyword evidence="3" id="KW-0805">Transcription regulation</keyword>
<dbReference type="EMBL" id="LJBN01000117">
    <property type="protein sequence ID" value="OOQ88694.1"/>
    <property type="molecule type" value="Genomic_DNA"/>
</dbReference>
<dbReference type="GO" id="GO:0000981">
    <property type="term" value="F:DNA-binding transcription factor activity, RNA polymerase II-specific"/>
    <property type="evidence" value="ECO:0007669"/>
    <property type="project" value="InterPro"/>
</dbReference>
<dbReference type="CDD" id="cd00067">
    <property type="entry name" value="GAL4"/>
    <property type="match status" value="1"/>
</dbReference>
<dbReference type="GO" id="GO:0042981">
    <property type="term" value="P:regulation of apoptotic process"/>
    <property type="evidence" value="ECO:0007669"/>
    <property type="project" value="InterPro"/>
</dbReference>
<evidence type="ECO:0000313" key="8">
    <source>
        <dbReference type="EMBL" id="OOQ88694.1"/>
    </source>
</evidence>
<dbReference type="InterPro" id="IPR036864">
    <property type="entry name" value="Zn2-C6_fun-type_DNA-bd_sf"/>
</dbReference>
<keyword evidence="5" id="KW-0804">Transcription</keyword>
<dbReference type="GO" id="GO:0008270">
    <property type="term" value="F:zinc ion binding"/>
    <property type="evidence" value="ECO:0007669"/>
    <property type="project" value="InterPro"/>
</dbReference>
<comment type="caution">
    <text evidence="8">The sequence shown here is derived from an EMBL/GenBank/DDBJ whole genome shotgun (WGS) entry which is preliminary data.</text>
</comment>
<dbReference type="PROSITE" id="PS50168">
    <property type="entry name" value="DED"/>
    <property type="match status" value="1"/>
</dbReference>
<accession>A0A1S9RT46</accession>
<evidence type="ECO:0000256" key="2">
    <source>
        <dbReference type="ARBA" id="ARBA00022833"/>
    </source>
</evidence>
<evidence type="ECO:0000259" key="7">
    <source>
        <dbReference type="PROSITE" id="PS50168"/>
    </source>
</evidence>
<keyword evidence="2" id="KW-0862">Zinc</keyword>
<evidence type="ECO:0000256" key="4">
    <source>
        <dbReference type="ARBA" id="ARBA00023125"/>
    </source>
</evidence>
<keyword evidence="6" id="KW-0539">Nucleus</keyword>
<reference evidence="9" key="1">
    <citation type="submission" date="2015-09" db="EMBL/GenBank/DDBJ databases">
        <authorList>
            <person name="Fill T.P."/>
            <person name="Baretta J.F."/>
            <person name="de Almeida L.G."/>
            <person name="Rocha M."/>
            <person name="de Souza D.H."/>
            <person name="Malavazi I."/>
            <person name="Cerdeira L.T."/>
            <person name="Hong H."/>
            <person name="Samborskyy M."/>
            <person name="de Vasconcelos A.T."/>
            <person name="Leadlay P."/>
            <person name="Rodrigues-Filho E."/>
        </authorList>
    </citation>
    <scope>NUCLEOTIDE SEQUENCE [LARGE SCALE GENOMIC DNA]</scope>
    <source>
        <strain evidence="9">LaBioMMi 136</strain>
    </source>
</reference>
<dbReference type="InterPro" id="IPR052360">
    <property type="entry name" value="Transcr_Regulatory_Proteins"/>
</dbReference>
<keyword evidence="4" id="KW-0238">DNA-binding</keyword>
<feature type="domain" description="DED" evidence="7">
    <location>
        <begin position="222"/>
        <end position="310"/>
    </location>
</feature>
<dbReference type="InterPro" id="IPR001875">
    <property type="entry name" value="DED_dom"/>
</dbReference>
<evidence type="ECO:0000313" key="9">
    <source>
        <dbReference type="Proteomes" id="UP000190744"/>
    </source>
</evidence>
<dbReference type="Pfam" id="PF00172">
    <property type="entry name" value="Zn_clus"/>
    <property type="match status" value="1"/>
</dbReference>
<evidence type="ECO:0000256" key="3">
    <source>
        <dbReference type="ARBA" id="ARBA00023015"/>
    </source>
</evidence>
<evidence type="ECO:0000256" key="5">
    <source>
        <dbReference type="ARBA" id="ARBA00023163"/>
    </source>
</evidence>
<proteinExistence type="predicted"/>
<dbReference type="Proteomes" id="UP000190744">
    <property type="component" value="Unassembled WGS sequence"/>
</dbReference>
<evidence type="ECO:0000256" key="1">
    <source>
        <dbReference type="ARBA" id="ARBA00022723"/>
    </source>
</evidence>
<dbReference type="InterPro" id="IPR001138">
    <property type="entry name" value="Zn2Cys6_DnaBD"/>
</dbReference>
<dbReference type="SUPFAM" id="SSF57701">
    <property type="entry name" value="Zn2/Cys6 DNA-binding domain"/>
    <property type="match status" value="1"/>
</dbReference>
<dbReference type="Gene3D" id="4.10.240.10">
    <property type="entry name" value="Zn(2)-C6 fungal-type DNA-binding domain"/>
    <property type="match status" value="1"/>
</dbReference>
<evidence type="ECO:0000256" key="6">
    <source>
        <dbReference type="ARBA" id="ARBA00023242"/>
    </source>
</evidence>
<dbReference type="GO" id="GO:0003677">
    <property type="term" value="F:DNA binding"/>
    <property type="evidence" value="ECO:0007669"/>
    <property type="project" value="UniProtKB-KW"/>
</dbReference>
<keyword evidence="1" id="KW-0479">Metal-binding</keyword>
<name>A0A1S9RT46_PENBI</name>